<proteinExistence type="predicted"/>
<feature type="domain" description="Sigma-54 factor interaction" evidence="5">
    <location>
        <begin position="77"/>
        <end position="310"/>
    </location>
</feature>
<dbReference type="InterPro" id="IPR004701">
    <property type="entry name" value="PTS_EIIA_man-typ"/>
</dbReference>
<dbReference type="CDD" id="cd00009">
    <property type="entry name" value="AAA"/>
    <property type="match status" value="1"/>
</dbReference>
<evidence type="ECO:0000259" key="5">
    <source>
        <dbReference type="PROSITE" id="PS50045"/>
    </source>
</evidence>
<dbReference type="SMART" id="SM00382">
    <property type="entry name" value="AAA"/>
    <property type="match status" value="1"/>
</dbReference>
<dbReference type="PANTHER" id="PTHR32071:SF38">
    <property type="entry name" value="PSP OPERON TRANSCRIPTIONAL ACTIVATOR"/>
    <property type="match status" value="1"/>
</dbReference>
<reference evidence="8" key="1">
    <citation type="submission" date="2020-08" db="EMBL/GenBank/DDBJ databases">
        <title>Genome public.</title>
        <authorList>
            <person name="Liu C."/>
            <person name="Sun Q."/>
        </authorList>
    </citation>
    <scope>NUCLEOTIDE SEQUENCE</scope>
    <source>
        <strain evidence="8">BX21</strain>
    </source>
</reference>
<dbReference type="InterPro" id="IPR003593">
    <property type="entry name" value="AAA+_ATPase"/>
</dbReference>
<keyword evidence="1" id="KW-0808">Transferase</keyword>
<keyword evidence="2" id="KW-0547">Nucleotide-binding</keyword>
<dbReference type="GO" id="GO:0016020">
    <property type="term" value="C:membrane"/>
    <property type="evidence" value="ECO:0007669"/>
    <property type="project" value="InterPro"/>
</dbReference>
<dbReference type="PANTHER" id="PTHR32071">
    <property type="entry name" value="TRANSCRIPTIONAL REGULATORY PROTEIN"/>
    <property type="match status" value="1"/>
</dbReference>
<dbReference type="InterPro" id="IPR036662">
    <property type="entry name" value="PTS_EIIA_man-typ_sf"/>
</dbReference>
<dbReference type="SUPFAM" id="SSF46785">
    <property type="entry name" value="Winged helix' DNA-binding domain"/>
    <property type="match status" value="1"/>
</dbReference>
<evidence type="ECO:0000256" key="3">
    <source>
        <dbReference type="ARBA" id="ARBA00022840"/>
    </source>
</evidence>
<gene>
    <name evidence="8" type="ORF">H8707_12520</name>
</gene>
<keyword evidence="4" id="KW-0238">DNA-binding</keyword>
<comment type="caution">
    <text evidence="8">The sequence shown here is derived from an EMBL/GenBank/DDBJ whole genome shotgun (WGS) entry which is preliminary data.</text>
</comment>
<dbReference type="RefSeq" id="WP_262430503.1">
    <property type="nucleotide sequence ID" value="NZ_JACRTG010000030.1"/>
</dbReference>
<dbReference type="InterPro" id="IPR036634">
    <property type="entry name" value="PRD_sf"/>
</dbReference>
<dbReference type="InterPro" id="IPR036390">
    <property type="entry name" value="WH_DNA-bd_sf"/>
</dbReference>
<evidence type="ECO:0000313" key="8">
    <source>
        <dbReference type="EMBL" id="MBC8589038.1"/>
    </source>
</evidence>
<dbReference type="Proteomes" id="UP000601171">
    <property type="component" value="Unassembled WGS sequence"/>
</dbReference>
<accession>A0A926ESN1</accession>
<evidence type="ECO:0000259" key="7">
    <source>
        <dbReference type="PROSITE" id="PS51372"/>
    </source>
</evidence>
<dbReference type="InterPro" id="IPR027417">
    <property type="entry name" value="P-loop_NTPase"/>
</dbReference>
<feature type="domain" description="PTS EIIA type-4" evidence="6">
    <location>
        <begin position="539"/>
        <end position="677"/>
    </location>
</feature>
<evidence type="ECO:0000256" key="2">
    <source>
        <dbReference type="ARBA" id="ARBA00022741"/>
    </source>
</evidence>
<dbReference type="SUPFAM" id="SSF52540">
    <property type="entry name" value="P-loop containing nucleoside triphosphate hydrolases"/>
    <property type="match status" value="1"/>
</dbReference>
<dbReference type="Pfam" id="PF00874">
    <property type="entry name" value="PRD"/>
    <property type="match status" value="2"/>
</dbReference>
<name>A0A926ESN1_9FIRM</name>
<dbReference type="Gene3D" id="3.40.50.510">
    <property type="entry name" value="Phosphotransferase system, mannose-type IIA component"/>
    <property type="match status" value="1"/>
</dbReference>
<dbReference type="AlphaFoldDB" id="A0A926ESN1"/>
<dbReference type="SUPFAM" id="SSF53062">
    <property type="entry name" value="PTS system fructose IIA component-like"/>
    <property type="match status" value="1"/>
</dbReference>
<feature type="domain" description="PRD" evidence="7">
    <location>
        <begin position="432"/>
        <end position="537"/>
    </location>
</feature>
<evidence type="ECO:0000256" key="4">
    <source>
        <dbReference type="ARBA" id="ARBA00023125"/>
    </source>
</evidence>
<dbReference type="InterPro" id="IPR011608">
    <property type="entry name" value="PRD"/>
</dbReference>
<dbReference type="Pfam" id="PF03610">
    <property type="entry name" value="EIIA-man"/>
    <property type="match status" value="1"/>
</dbReference>
<feature type="domain" description="PRD" evidence="7">
    <location>
        <begin position="788"/>
        <end position="889"/>
    </location>
</feature>
<sequence length="889" mass="101578">MAKKDMIYNKVLEIGDERGIDTKTISSLVNMSRANVSHELNNLVREGKLYKSSGRPVLFFVAKSKTAAKKEGKLDQLVKNNISLKKVVEQMKAAILYPPKGLPSMLLGDTGTGKSMFASMMYEYSKEMSIRKKDSPFVVFNCADYSNNPNLLTSQLFGVKKGAFTGAEVDRVGLIEKANGGVLFLDELHRLPPEGQEILFTFLDTGYFRRIGDSETRKSDVLIISATTENPNSTLLRTFIRRIPIIIKIPSLKERTLEERLYLIKSFFKQESLRLNREIYVSLNTMRAFLSYDCPNNVGQLKSDVQLVCAKAYSEFLTNIKPDVRIRNGNLPLYIKEGLYKEKEHRALWNKLVGEEIEFFKFSSTIDHNQEQFENEDNGVYKIVEQKLERLKSQGISDIAIENILGKDISSYFQKHINGVSEEINKKNLLSIIGEEDFNLIDRVIYYMATELGRNFSGNTYTCLVLHIDTLINRVYNNKSITNPQLNKIKELYPKEFEIALKAKAIIENYVHHEIAEDEAAYLTIFLLPEDHIKNGNNKVKVILIAHGDSTATSMADVVNKLLEEPCVHAINAPLDLSPLKVLDELRKFVSENKEIKNYILLVDMGSLTTFADTIEKEFDVSMKAVPLVSTLHTLEAARKALIGLSLNEIYKSVLAVNSYFEMNKSLAGEEKNKAKVAIIVSCLSGEGGAIAIKSFLDNNLKYDKEIFEIIPLNCLDKKYFKQRINEIREEKEILFIVSSFSFDIDIKQYNMYDVINMNVMDEIQESINIKTTLIKMPMILKENIPNLDGEVLYNDISYFLGRVENELSIKLKSEKTIGIILHIAFMISKLKSGEVPFEYPDKDEFIDENLYCYNTIKECFIFLCNKYCVEISDNEICYVMRFFLYDPV</sequence>
<dbReference type="InterPro" id="IPR002078">
    <property type="entry name" value="Sigma_54_int"/>
</dbReference>
<dbReference type="SUPFAM" id="SSF63520">
    <property type="entry name" value="PTS-regulatory domain, PRD"/>
    <property type="match status" value="2"/>
</dbReference>
<dbReference type="EMBL" id="JACRTG010000030">
    <property type="protein sequence ID" value="MBC8589038.1"/>
    <property type="molecule type" value="Genomic_DNA"/>
</dbReference>
<dbReference type="GO" id="GO:0003677">
    <property type="term" value="F:DNA binding"/>
    <property type="evidence" value="ECO:0007669"/>
    <property type="project" value="UniProtKB-KW"/>
</dbReference>
<organism evidence="8 9">
    <name type="scientific">Paratissierella segnis</name>
    <dbReference type="NCBI Taxonomy" id="2763679"/>
    <lineage>
        <taxon>Bacteria</taxon>
        <taxon>Bacillati</taxon>
        <taxon>Bacillota</taxon>
        <taxon>Tissierellia</taxon>
        <taxon>Tissierellales</taxon>
        <taxon>Tissierellaceae</taxon>
        <taxon>Paratissierella</taxon>
    </lineage>
</organism>
<keyword evidence="3" id="KW-0067">ATP-binding</keyword>
<keyword evidence="9" id="KW-1185">Reference proteome</keyword>
<dbReference type="GO" id="GO:0016740">
    <property type="term" value="F:transferase activity"/>
    <property type="evidence" value="ECO:0007669"/>
    <property type="project" value="UniProtKB-KW"/>
</dbReference>
<dbReference type="Pfam" id="PF00158">
    <property type="entry name" value="Sigma54_activat"/>
    <property type="match status" value="1"/>
</dbReference>
<dbReference type="GO" id="GO:0005524">
    <property type="term" value="F:ATP binding"/>
    <property type="evidence" value="ECO:0007669"/>
    <property type="project" value="UniProtKB-KW"/>
</dbReference>
<dbReference type="Gene3D" id="1.10.1790.10">
    <property type="entry name" value="PRD domain"/>
    <property type="match status" value="2"/>
</dbReference>
<dbReference type="PROSITE" id="PS51372">
    <property type="entry name" value="PRD_2"/>
    <property type="match status" value="2"/>
</dbReference>
<evidence type="ECO:0000256" key="1">
    <source>
        <dbReference type="ARBA" id="ARBA00022679"/>
    </source>
</evidence>
<dbReference type="Gene3D" id="3.40.50.300">
    <property type="entry name" value="P-loop containing nucleotide triphosphate hydrolases"/>
    <property type="match status" value="1"/>
</dbReference>
<protein>
    <submittedName>
        <fullName evidence="8">Sigma 54-interacting transcriptional regulator</fullName>
    </submittedName>
</protein>
<dbReference type="GO" id="GO:0009401">
    <property type="term" value="P:phosphoenolpyruvate-dependent sugar phosphotransferase system"/>
    <property type="evidence" value="ECO:0007669"/>
    <property type="project" value="InterPro"/>
</dbReference>
<dbReference type="PROSITE" id="PS50045">
    <property type="entry name" value="SIGMA54_INTERACT_4"/>
    <property type="match status" value="1"/>
</dbReference>
<dbReference type="GO" id="GO:0006355">
    <property type="term" value="P:regulation of DNA-templated transcription"/>
    <property type="evidence" value="ECO:0007669"/>
    <property type="project" value="InterPro"/>
</dbReference>
<evidence type="ECO:0000259" key="6">
    <source>
        <dbReference type="PROSITE" id="PS51096"/>
    </source>
</evidence>
<dbReference type="PROSITE" id="PS51096">
    <property type="entry name" value="PTS_EIIA_TYPE_4"/>
    <property type="match status" value="1"/>
</dbReference>
<evidence type="ECO:0000313" key="9">
    <source>
        <dbReference type="Proteomes" id="UP000601171"/>
    </source>
</evidence>